<organism evidence="1 2">
    <name type="scientific">Paraburkholderia dioscoreae</name>
    <dbReference type="NCBI Taxonomy" id="2604047"/>
    <lineage>
        <taxon>Bacteria</taxon>
        <taxon>Pseudomonadati</taxon>
        <taxon>Pseudomonadota</taxon>
        <taxon>Betaproteobacteria</taxon>
        <taxon>Burkholderiales</taxon>
        <taxon>Burkholderiaceae</taxon>
        <taxon>Paraburkholderia</taxon>
    </lineage>
</organism>
<sequence>MATRPRKNANEWENRAFIQSISGNADQTEWKAVKDGRANLQAGIMDDRIADATEQFVGDDSKDTVFQKSEATYETLTGTLTEEILWRQKVLGKDYPFEIQGGSLVHVPGTSMVYEALLGITQAETLTEGDHTILPRWFERIAVVTAQSYLGPTSVARHTGWPRPWAQKKEFKAVVDLLNELTGKRNGEWQWHPADDRPTSPTTTDVKDGGVDVVAWIPHLDERTGQLYLLGQCACGGDWTTKFDDINIDDLTQWAKISVVPPIRSFFTPYRVATPYMRDASRKAGIVFDRIRIVSVLRKGHRSQIVARLPRVFTRLINVAKLPKPPKAAAAPQPQTSGSA</sequence>
<gene>
    <name evidence="1" type="ORF">PDMSB3_2677</name>
</gene>
<dbReference type="EMBL" id="LR699553">
    <property type="protein sequence ID" value="VVD29133.1"/>
    <property type="molecule type" value="Genomic_DNA"/>
</dbReference>
<evidence type="ECO:0000313" key="1">
    <source>
        <dbReference type="EMBL" id="VVD29133.1"/>
    </source>
</evidence>
<protein>
    <submittedName>
        <fullName evidence="1">Uncharacterized protein</fullName>
    </submittedName>
</protein>
<dbReference type="KEGG" id="pdio:PDMSB3_2677"/>
<keyword evidence="2" id="KW-1185">Reference proteome</keyword>
<name>A0A5Q4ZE75_9BURK</name>
<dbReference type="AlphaFoldDB" id="A0A5Q4ZE75"/>
<dbReference type="RefSeq" id="WP_165186311.1">
    <property type="nucleotide sequence ID" value="NZ_LR699553.1"/>
</dbReference>
<dbReference type="Proteomes" id="UP000325811">
    <property type="component" value="Chromosome I"/>
</dbReference>
<reference evidence="1 2" key="1">
    <citation type="submission" date="2019-08" db="EMBL/GenBank/DDBJ databases">
        <authorList>
            <person name="Herpell B J."/>
        </authorList>
    </citation>
    <scope>NUCLEOTIDE SEQUENCE [LARGE SCALE GENOMIC DNA]</scope>
    <source>
        <strain evidence="2">Msb3</strain>
    </source>
</reference>
<evidence type="ECO:0000313" key="2">
    <source>
        <dbReference type="Proteomes" id="UP000325811"/>
    </source>
</evidence>
<proteinExistence type="predicted"/>
<accession>A0A5Q4ZE75</accession>